<dbReference type="SUPFAM" id="SSF46785">
    <property type="entry name" value="Winged helix' DNA-binding domain"/>
    <property type="match status" value="1"/>
</dbReference>
<organism evidence="2">
    <name type="scientific">marine sediment metagenome</name>
    <dbReference type="NCBI Taxonomy" id="412755"/>
    <lineage>
        <taxon>unclassified sequences</taxon>
        <taxon>metagenomes</taxon>
        <taxon>ecological metagenomes</taxon>
    </lineage>
</organism>
<dbReference type="InterPro" id="IPR036390">
    <property type="entry name" value="WH_DNA-bd_sf"/>
</dbReference>
<sequence>MGRRLSYEEMARMDFVMVPMVIVRAPGISNGAKILYAELRSYWWATSKRNYVYPAKGTLADHLGVNPKTVRRYMQELIDTHLIEIDGGGVSGRTNHYYFCEVPHDLCPPERLVAAEAESEAENDAVCANTPESLTGDPEASEGGT</sequence>
<gene>
    <name evidence="2" type="ORF">S01H1_59154</name>
</gene>
<comment type="caution">
    <text evidence="2">The sequence shown here is derived from an EMBL/GenBank/DDBJ whole genome shotgun (WGS) entry which is preliminary data.</text>
</comment>
<dbReference type="EMBL" id="BARS01038675">
    <property type="protein sequence ID" value="GAG25316.1"/>
    <property type="molecule type" value="Genomic_DNA"/>
</dbReference>
<evidence type="ECO:0000313" key="2">
    <source>
        <dbReference type="EMBL" id="GAG25316.1"/>
    </source>
</evidence>
<dbReference type="Gene3D" id="1.10.10.10">
    <property type="entry name" value="Winged helix-like DNA-binding domain superfamily/Winged helix DNA-binding domain"/>
    <property type="match status" value="1"/>
</dbReference>
<proteinExistence type="predicted"/>
<feature type="region of interest" description="Disordered" evidence="1">
    <location>
        <begin position="118"/>
        <end position="145"/>
    </location>
</feature>
<dbReference type="AlphaFoldDB" id="X0XJZ4"/>
<dbReference type="InterPro" id="IPR036388">
    <property type="entry name" value="WH-like_DNA-bd_sf"/>
</dbReference>
<name>X0XJZ4_9ZZZZ</name>
<dbReference type="Pfam" id="PF13730">
    <property type="entry name" value="HTH_36"/>
    <property type="match status" value="1"/>
</dbReference>
<feature type="non-terminal residue" evidence="2">
    <location>
        <position position="145"/>
    </location>
</feature>
<protein>
    <submittedName>
        <fullName evidence="2">Uncharacterized protein</fullName>
    </submittedName>
</protein>
<accession>X0XJZ4</accession>
<evidence type="ECO:0000256" key="1">
    <source>
        <dbReference type="SAM" id="MobiDB-lite"/>
    </source>
</evidence>
<reference evidence="2" key="1">
    <citation type="journal article" date="2014" name="Front. Microbiol.">
        <title>High frequency of phylogenetically diverse reductive dehalogenase-homologous genes in deep subseafloor sedimentary metagenomes.</title>
        <authorList>
            <person name="Kawai M."/>
            <person name="Futagami T."/>
            <person name="Toyoda A."/>
            <person name="Takaki Y."/>
            <person name="Nishi S."/>
            <person name="Hori S."/>
            <person name="Arai W."/>
            <person name="Tsubouchi T."/>
            <person name="Morono Y."/>
            <person name="Uchiyama I."/>
            <person name="Ito T."/>
            <person name="Fujiyama A."/>
            <person name="Inagaki F."/>
            <person name="Takami H."/>
        </authorList>
    </citation>
    <scope>NUCLEOTIDE SEQUENCE</scope>
    <source>
        <strain evidence="2">Expedition CK06-06</strain>
    </source>
</reference>